<name>A0AAU8HRU1_9FIRM</name>
<accession>A0AAU8HRU1</accession>
<gene>
    <name evidence="2" type="ORF">PRVXH_001704</name>
</gene>
<organism evidence="2">
    <name type="scientific">Proteinivorax hydrogeniformans</name>
    <dbReference type="NCBI Taxonomy" id="1826727"/>
    <lineage>
        <taxon>Bacteria</taxon>
        <taxon>Bacillati</taxon>
        <taxon>Bacillota</taxon>
        <taxon>Clostridia</taxon>
        <taxon>Eubacteriales</taxon>
        <taxon>Proteinivoracaceae</taxon>
        <taxon>Proteinivorax</taxon>
    </lineage>
</organism>
<dbReference type="InterPro" id="IPR029044">
    <property type="entry name" value="Nucleotide-diphossugar_trans"/>
</dbReference>
<dbReference type="CDD" id="cd04179">
    <property type="entry name" value="DPM_DPG-synthase_like"/>
    <property type="match status" value="1"/>
</dbReference>
<dbReference type="PANTHER" id="PTHR48090:SF7">
    <property type="entry name" value="RFBJ PROTEIN"/>
    <property type="match status" value="1"/>
</dbReference>
<reference evidence="2" key="1">
    <citation type="journal article" date="2018" name="Antonie Van Leeuwenhoek">
        <title>Proteinivorax hydrogeniformans sp. nov., an anaerobic, haloalkaliphilic bacterium fermenting proteinaceous compounds with high hydrogen production.</title>
        <authorList>
            <person name="Boltyanskaya Y."/>
            <person name="Detkova E."/>
            <person name="Pimenov N."/>
            <person name="Kevbrin V."/>
        </authorList>
    </citation>
    <scope>NUCLEOTIDE SEQUENCE</scope>
    <source>
        <strain evidence="2">Z-710</strain>
    </source>
</reference>
<dbReference type="SUPFAM" id="SSF53448">
    <property type="entry name" value="Nucleotide-diphospho-sugar transferases"/>
    <property type="match status" value="1"/>
</dbReference>
<evidence type="ECO:0000259" key="1">
    <source>
        <dbReference type="Pfam" id="PF00535"/>
    </source>
</evidence>
<dbReference type="RefSeq" id="WP_353892359.1">
    <property type="nucleotide sequence ID" value="NZ_CP159485.1"/>
</dbReference>
<dbReference type="AlphaFoldDB" id="A0AAU8HRU1"/>
<dbReference type="EMBL" id="CP159485">
    <property type="protein sequence ID" value="XCI27782.1"/>
    <property type="molecule type" value="Genomic_DNA"/>
</dbReference>
<evidence type="ECO:0000313" key="2">
    <source>
        <dbReference type="EMBL" id="XCI27782.1"/>
    </source>
</evidence>
<dbReference type="Gene3D" id="3.90.550.10">
    <property type="entry name" value="Spore Coat Polysaccharide Biosynthesis Protein SpsA, Chain A"/>
    <property type="match status" value="1"/>
</dbReference>
<dbReference type="PANTHER" id="PTHR48090">
    <property type="entry name" value="UNDECAPRENYL-PHOSPHATE 4-DEOXY-4-FORMAMIDO-L-ARABINOSE TRANSFERASE-RELATED"/>
    <property type="match status" value="1"/>
</dbReference>
<dbReference type="InterPro" id="IPR001173">
    <property type="entry name" value="Glyco_trans_2-like"/>
</dbReference>
<dbReference type="Pfam" id="PF00535">
    <property type="entry name" value="Glycos_transf_2"/>
    <property type="match status" value="1"/>
</dbReference>
<protein>
    <submittedName>
        <fullName evidence="2">Glycosyltransferase family 2 protein</fullName>
    </submittedName>
</protein>
<proteinExistence type="predicted"/>
<sequence length="218" mass="23937">MVTVLVPAFNEEKTIKETILGLKSIEYVEKICVVDDGSSDGTYKEAHKANPDILISNGKNQGKGGALNELLQYAKDNPYIAMVDADLGESSKELQKLIIPVKSGECEMAIASFPTGQKKGGLGVTQKVAQKGLKLATGLSLLFPLSGQRVMTKEVFQLCTPFAKGFGVEMAMNKAAAKQGFKILEIETQMTHRYTENDLRGYFHRGKQCYSIIRQLVR</sequence>
<dbReference type="InterPro" id="IPR050256">
    <property type="entry name" value="Glycosyltransferase_2"/>
</dbReference>
<feature type="domain" description="Glycosyltransferase 2-like" evidence="1">
    <location>
        <begin position="3"/>
        <end position="156"/>
    </location>
</feature>
<reference evidence="2" key="2">
    <citation type="submission" date="2024-06" db="EMBL/GenBank/DDBJ databases">
        <authorList>
            <person name="Petrova K.O."/>
            <person name="Toshchakov S.V."/>
            <person name="Boltjanskaja Y.V."/>
            <person name="Kevbrin V.V."/>
        </authorList>
    </citation>
    <scope>NUCLEOTIDE SEQUENCE</scope>
    <source>
        <strain evidence="2">Z-710</strain>
    </source>
</reference>